<feature type="chain" id="PRO_5038983898" description="Secreted protein" evidence="1">
    <location>
        <begin position="30"/>
        <end position="67"/>
    </location>
</feature>
<proteinExistence type="predicted"/>
<evidence type="ECO:0000256" key="1">
    <source>
        <dbReference type="SAM" id="SignalP"/>
    </source>
</evidence>
<gene>
    <name evidence="2" type="ORF">Voc01_033610</name>
</gene>
<keyword evidence="1" id="KW-0732">Signal</keyword>
<comment type="caution">
    <text evidence="2">The sequence shown here is derived from an EMBL/GenBank/DDBJ whole genome shotgun (WGS) entry which is preliminary data.</text>
</comment>
<evidence type="ECO:0000313" key="3">
    <source>
        <dbReference type="Proteomes" id="UP000635606"/>
    </source>
</evidence>
<reference evidence="2" key="1">
    <citation type="submission" date="2021-01" db="EMBL/GenBank/DDBJ databases">
        <title>Whole genome shotgun sequence of Virgisporangium ochraceum NBRC 16418.</title>
        <authorList>
            <person name="Komaki H."/>
            <person name="Tamura T."/>
        </authorList>
    </citation>
    <scope>NUCLEOTIDE SEQUENCE</scope>
    <source>
        <strain evidence="2">NBRC 16418</strain>
    </source>
</reference>
<sequence length="67" mass="6730">MNGRPRMRVAAKVAAVLVALLLAAVPLTMSTMGSAPHESGVVGTSGPYPGDVFCGTCVYVPPPSTDG</sequence>
<dbReference type="EMBL" id="BOPH01000042">
    <property type="protein sequence ID" value="GIJ68444.1"/>
    <property type="molecule type" value="Genomic_DNA"/>
</dbReference>
<accession>A0A8J3ZR86</accession>
<evidence type="ECO:0000313" key="2">
    <source>
        <dbReference type="EMBL" id="GIJ68444.1"/>
    </source>
</evidence>
<evidence type="ECO:0008006" key="4">
    <source>
        <dbReference type="Google" id="ProtNLM"/>
    </source>
</evidence>
<name>A0A8J3ZR86_9ACTN</name>
<organism evidence="2 3">
    <name type="scientific">Virgisporangium ochraceum</name>
    <dbReference type="NCBI Taxonomy" id="65505"/>
    <lineage>
        <taxon>Bacteria</taxon>
        <taxon>Bacillati</taxon>
        <taxon>Actinomycetota</taxon>
        <taxon>Actinomycetes</taxon>
        <taxon>Micromonosporales</taxon>
        <taxon>Micromonosporaceae</taxon>
        <taxon>Virgisporangium</taxon>
    </lineage>
</organism>
<dbReference type="Proteomes" id="UP000635606">
    <property type="component" value="Unassembled WGS sequence"/>
</dbReference>
<keyword evidence="3" id="KW-1185">Reference proteome</keyword>
<protein>
    <recommendedName>
        <fullName evidence="4">Secreted protein</fullName>
    </recommendedName>
</protein>
<dbReference type="AlphaFoldDB" id="A0A8J3ZR86"/>
<feature type="signal peptide" evidence="1">
    <location>
        <begin position="1"/>
        <end position="29"/>
    </location>
</feature>